<feature type="binding site" evidence="7">
    <location>
        <position position="154"/>
    </location>
    <ligand>
        <name>3-phosphoshikimate</name>
        <dbReference type="ChEBI" id="CHEBI:145989"/>
    </ligand>
</feature>
<evidence type="ECO:0000313" key="9">
    <source>
        <dbReference type="EMBL" id="MDG4945299.1"/>
    </source>
</evidence>
<keyword evidence="5 7" id="KW-0057">Aromatic amino acid biosynthesis</keyword>
<dbReference type="PANTHER" id="PTHR21090">
    <property type="entry name" value="AROM/DEHYDROQUINATE SYNTHASE"/>
    <property type="match status" value="1"/>
</dbReference>
<reference evidence="9" key="1">
    <citation type="submission" date="2022-07" db="EMBL/GenBank/DDBJ databases">
        <title>Description and genome-wide analysis of Profundicola chukchiensis gen. nov., sp. nov., marine bacteria isolated from bottom sediments of the Chukchi Sea.</title>
        <authorList>
            <person name="Romanenko L."/>
            <person name="Otstavnykh N."/>
            <person name="Kurilenko V."/>
            <person name="Eremeev V."/>
            <person name="Velansky P."/>
            <person name="Mikhailov V."/>
            <person name="Isaeva M."/>
        </authorList>
    </citation>
    <scope>NUCLEOTIDE SEQUENCE</scope>
    <source>
        <strain evidence="9">KMM 9713</strain>
    </source>
</reference>
<feature type="binding site" evidence="7">
    <location>
        <position position="21"/>
    </location>
    <ligand>
        <name>3-phosphoshikimate</name>
        <dbReference type="ChEBI" id="CHEBI:145989"/>
    </ligand>
</feature>
<feature type="binding site" evidence="7">
    <location>
        <position position="153"/>
    </location>
    <ligand>
        <name>3-phosphoshikimate</name>
        <dbReference type="ChEBI" id="CHEBI:145989"/>
    </ligand>
</feature>
<feature type="binding site" evidence="7">
    <location>
        <position position="78"/>
    </location>
    <ligand>
        <name>phosphoenolpyruvate</name>
        <dbReference type="ChEBI" id="CHEBI:58702"/>
    </ligand>
</feature>
<dbReference type="GO" id="GO:0009423">
    <property type="term" value="P:chorismate biosynthetic process"/>
    <property type="evidence" value="ECO:0007669"/>
    <property type="project" value="UniProtKB-UniRule"/>
</dbReference>
<dbReference type="PIRSF" id="PIRSF000505">
    <property type="entry name" value="EPSPS"/>
    <property type="match status" value="1"/>
</dbReference>
<feature type="binding site" evidence="7">
    <location>
        <position position="26"/>
    </location>
    <ligand>
        <name>3-phosphoshikimate</name>
        <dbReference type="ChEBI" id="CHEBI:145989"/>
    </ligand>
</feature>
<gene>
    <name evidence="7 9" type="primary">aroA</name>
    <name evidence="9" type="ORF">NMK71_02640</name>
</gene>
<keyword evidence="4 7" id="KW-0808">Transferase</keyword>
<keyword evidence="3 7" id="KW-0028">Amino-acid biosynthesis</keyword>
<dbReference type="GO" id="GO:0008652">
    <property type="term" value="P:amino acid biosynthetic process"/>
    <property type="evidence" value="ECO:0007669"/>
    <property type="project" value="UniProtKB-KW"/>
</dbReference>
<keyword evidence="7" id="KW-0963">Cytoplasm</keyword>
<proteinExistence type="inferred from homology"/>
<accession>A0A9X4RX13</accession>
<evidence type="ECO:0000256" key="3">
    <source>
        <dbReference type="ARBA" id="ARBA00022605"/>
    </source>
</evidence>
<evidence type="ECO:0000259" key="8">
    <source>
        <dbReference type="Pfam" id="PF00275"/>
    </source>
</evidence>
<dbReference type="GO" id="GO:0003866">
    <property type="term" value="F:3-phosphoshikimate 1-carboxyvinyltransferase activity"/>
    <property type="evidence" value="ECO:0007669"/>
    <property type="project" value="UniProtKB-UniRule"/>
</dbReference>
<feature type="binding site" evidence="7">
    <location>
        <position position="328"/>
    </location>
    <ligand>
        <name>3-phosphoshikimate</name>
        <dbReference type="ChEBI" id="CHEBI:145989"/>
    </ligand>
</feature>
<feature type="binding site" evidence="7">
    <location>
        <position position="375"/>
    </location>
    <ligand>
        <name>phosphoenolpyruvate</name>
        <dbReference type="ChEBI" id="CHEBI:58702"/>
    </ligand>
</feature>
<comment type="function">
    <text evidence="7">Catalyzes the transfer of the enolpyruvyl moiety of phosphoenolpyruvate (PEP) to the 5-hydroxyl of shikimate-3-phosphate (S3P) to produce enolpyruvyl shikimate-3-phosphate and inorganic phosphate.</text>
</comment>
<dbReference type="RefSeq" id="WP_304419961.1">
    <property type="nucleotide sequence ID" value="NZ_JANCMU010000001.1"/>
</dbReference>
<evidence type="ECO:0000313" key="10">
    <source>
        <dbReference type="Proteomes" id="UP001152599"/>
    </source>
</evidence>
<keyword evidence="10" id="KW-1185">Reference proteome</keyword>
<dbReference type="Gene3D" id="3.65.10.10">
    <property type="entry name" value="Enolpyruvate transferase domain"/>
    <property type="match status" value="2"/>
</dbReference>
<name>A0A9X4RX13_9FLAO</name>
<comment type="subunit">
    <text evidence="7">Monomer.</text>
</comment>
<dbReference type="SUPFAM" id="SSF55205">
    <property type="entry name" value="EPT/RTPC-like"/>
    <property type="match status" value="1"/>
</dbReference>
<evidence type="ECO:0000256" key="1">
    <source>
        <dbReference type="ARBA" id="ARBA00004811"/>
    </source>
</evidence>
<evidence type="ECO:0000256" key="6">
    <source>
        <dbReference type="ARBA" id="ARBA00044633"/>
    </source>
</evidence>
<dbReference type="PANTHER" id="PTHR21090:SF5">
    <property type="entry name" value="PENTAFUNCTIONAL AROM POLYPEPTIDE"/>
    <property type="match status" value="1"/>
</dbReference>
<feature type="active site" description="Proton acceptor" evidence="7">
    <location>
        <position position="301"/>
    </location>
</feature>
<protein>
    <recommendedName>
        <fullName evidence="7">3-phosphoshikimate 1-carboxyvinyltransferase</fullName>
        <ecNumber evidence="7">2.5.1.19</ecNumber>
    </recommendedName>
    <alternativeName>
        <fullName evidence="7">5-enolpyruvylshikimate-3-phosphate synthase</fullName>
        <shortName evidence="7">EPSP synthase</shortName>
        <shortName evidence="7">EPSPS</shortName>
    </alternativeName>
</protein>
<dbReference type="NCBIfam" id="TIGR01356">
    <property type="entry name" value="aroA"/>
    <property type="match status" value="1"/>
</dbReference>
<comment type="subcellular location">
    <subcellularLocation>
        <location evidence="7">Cytoplasm</location>
    </subcellularLocation>
</comment>
<feature type="domain" description="Enolpyruvate transferase" evidence="8">
    <location>
        <begin position="7"/>
        <end position="408"/>
    </location>
</feature>
<feature type="binding site" evidence="7">
    <location>
        <position position="399"/>
    </location>
    <ligand>
        <name>phosphoenolpyruvate</name>
        <dbReference type="ChEBI" id="CHEBI:58702"/>
    </ligand>
</feature>
<comment type="similarity">
    <text evidence="2 7">Belongs to the EPSP synthase family.</text>
</comment>
<dbReference type="InterPro" id="IPR001986">
    <property type="entry name" value="Enolpyruvate_Tfrase_dom"/>
</dbReference>
<dbReference type="InterPro" id="IPR013792">
    <property type="entry name" value="RNA3'P_cycl/enolpyr_Trfase_a/b"/>
</dbReference>
<feature type="binding site" evidence="7">
    <location>
        <position position="155"/>
    </location>
    <ligand>
        <name>3-phosphoshikimate</name>
        <dbReference type="ChEBI" id="CHEBI:145989"/>
    </ligand>
</feature>
<dbReference type="HAMAP" id="MF_00210">
    <property type="entry name" value="EPSP_synth"/>
    <property type="match status" value="1"/>
</dbReference>
<feature type="binding site" evidence="7">
    <location>
        <position position="301"/>
    </location>
    <ligand>
        <name>3-phosphoshikimate</name>
        <dbReference type="ChEBI" id="CHEBI:145989"/>
    </ligand>
</feature>
<comment type="caution">
    <text evidence="9">The sequence shown here is derived from an EMBL/GenBank/DDBJ whole genome shotgun (WGS) entry which is preliminary data.</text>
</comment>
<feature type="binding site" evidence="7">
    <location>
        <position position="332"/>
    </location>
    <ligand>
        <name>phosphoenolpyruvate</name>
        <dbReference type="ChEBI" id="CHEBI:58702"/>
    </ligand>
</feature>
<evidence type="ECO:0000256" key="5">
    <source>
        <dbReference type="ARBA" id="ARBA00023141"/>
    </source>
</evidence>
<evidence type="ECO:0000256" key="2">
    <source>
        <dbReference type="ARBA" id="ARBA00009948"/>
    </source>
</evidence>
<organism evidence="9 10">
    <name type="scientific">Profundicola chukchiensis</name>
    <dbReference type="NCBI Taxonomy" id="2961959"/>
    <lineage>
        <taxon>Bacteria</taxon>
        <taxon>Pseudomonadati</taxon>
        <taxon>Bacteroidota</taxon>
        <taxon>Flavobacteriia</taxon>
        <taxon>Flavobacteriales</taxon>
        <taxon>Weeksellaceae</taxon>
        <taxon>Profundicola</taxon>
    </lineage>
</organism>
<dbReference type="Pfam" id="PF00275">
    <property type="entry name" value="EPSP_synthase"/>
    <property type="match status" value="1"/>
</dbReference>
<dbReference type="AlphaFoldDB" id="A0A9X4RX13"/>
<evidence type="ECO:0000256" key="7">
    <source>
        <dbReference type="HAMAP-Rule" id="MF_00210"/>
    </source>
</evidence>
<feature type="binding site" evidence="7">
    <location>
        <position position="107"/>
    </location>
    <ligand>
        <name>phosphoenolpyruvate</name>
        <dbReference type="ChEBI" id="CHEBI:58702"/>
    </ligand>
</feature>
<dbReference type="InterPro" id="IPR023193">
    <property type="entry name" value="EPSP_synthase_CS"/>
</dbReference>
<comment type="catalytic activity">
    <reaction evidence="6">
        <text>3-phosphoshikimate + phosphoenolpyruvate = 5-O-(1-carboxyvinyl)-3-phosphoshikimate + phosphate</text>
        <dbReference type="Rhea" id="RHEA:21256"/>
        <dbReference type="ChEBI" id="CHEBI:43474"/>
        <dbReference type="ChEBI" id="CHEBI:57701"/>
        <dbReference type="ChEBI" id="CHEBI:58702"/>
        <dbReference type="ChEBI" id="CHEBI:145989"/>
        <dbReference type="EC" id="2.5.1.19"/>
    </reaction>
    <physiologicalReaction direction="left-to-right" evidence="6">
        <dbReference type="Rhea" id="RHEA:21257"/>
    </physiologicalReaction>
</comment>
<evidence type="ECO:0000256" key="4">
    <source>
        <dbReference type="ARBA" id="ARBA00022679"/>
    </source>
</evidence>
<comment type="pathway">
    <text evidence="1 7">Metabolic intermediate biosynthesis; chorismate biosynthesis; chorismate from D-erythrose 4-phosphate and phosphoenolpyruvate: step 6/7.</text>
</comment>
<sequence>MLQLSHPTSEINGKIQITGSKSESNRWLILQQLFPSIQRIENLSNSEDTKVLLEALNLFNSRSNVQNKALEINIGHTGTAMRFLTAFFAIKTDVEIILTGSERMQQRPIEPLVTALNSLGCNISYIKKEGFPPLRIKAKSSLNDELEIRADISSQYITALLLVAPILPNGLKIHFLGELTSRPYIEMTKQQLESIGIDVKWLDEGLKVKPIKNISEQHVLVESDWSSASYWFSMLALSESSEIELSSYKNKSLQGDASLKQIYAQYFGIQSEIEDAVLKLKKIADFKFPESIELNLNSTPDIAQTIALTCAGLKIKAKLTGLHTLKLKETDRLEAMRNELKKVGVDTVITENSIELVAFNKVNDIPTIETYQDHRMAMAFAPLALKMPLKINDEAVVDKSYPTFWQDLRSVGFAIV</sequence>
<feature type="binding site" evidence="7">
    <location>
        <position position="22"/>
    </location>
    <ligand>
        <name>3-phosphoshikimate</name>
        <dbReference type="ChEBI" id="CHEBI:145989"/>
    </ligand>
</feature>
<dbReference type="GO" id="GO:0009073">
    <property type="term" value="P:aromatic amino acid family biosynthetic process"/>
    <property type="evidence" value="ECO:0007669"/>
    <property type="project" value="UniProtKB-KW"/>
</dbReference>
<dbReference type="EC" id="2.5.1.19" evidence="7"/>
<dbReference type="Proteomes" id="UP001152599">
    <property type="component" value="Unassembled WGS sequence"/>
</dbReference>
<comment type="caution">
    <text evidence="7">Lacks conserved residue(s) required for the propagation of feature annotation.</text>
</comment>
<dbReference type="GO" id="GO:0005737">
    <property type="term" value="C:cytoplasm"/>
    <property type="evidence" value="ECO:0007669"/>
    <property type="project" value="UniProtKB-SubCell"/>
</dbReference>
<dbReference type="InterPro" id="IPR006264">
    <property type="entry name" value="EPSP_synthase"/>
</dbReference>
<feature type="binding site" evidence="7">
    <location>
        <position position="155"/>
    </location>
    <ligand>
        <name>phosphoenolpyruvate</name>
        <dbReference type="ChEBI" id="CHEBI:58702"/>
    </ligand>
</feature>
<dbReference type="InterPro" id="IPR036968">
    <property type="entry name" value="Enolpyruvate_Tfrase_sf"/>
</dbReference>
<feature type="binding site" evidence="7">
    <location>
        <position position="181"/>
    </location>
    <ligand>
        <name>3-phosphoshikimate</name>
        <dbReference type="ChEBI" id="CHEBI:145989"/>
    </ligand>
</feature>
<dbReference type="EMBL" id="JANCMU010000001">
    <property type="protein sequence ID" value="MDG4945299.1"/>
    <property type="molecule type" value="Genomic_DNA"/>
</dbReference>
<dbReference type="PROSITE" id="PS00885">
    <property type="entry name" value="EPSP_SYNTHASE_2"/>
    <property type="match status" value="1"/>
</dbReference>
<feature type="binding site" evidence="7">
    <location>
        <position position="21"/>
    </location>
    <ligand>
        <name>phosphoenolpyruvate</name>
        <dbReference type="ChEBI" id="CHEBI:58702"/>
    </ligand>
</feature>